<reference evidence="3 4" key="2">
    <citation type="journal article" date="2019" name="Extremophiles">
        <title>Biogeography of thermophiles and predominance of Thermus scotoductus in domestic water heaters.</title>
        <authorList>
            <person name="Wilpiszeski R.L."/>
            <person name="Zhang Z."/>
            <person name="House C.H."/>
        </authorList>
    </citation>
    <scope>NUCLEOTIDE SEQUENCE [LARGE SCALE GENOMIC DNA]</scope>
    <source>
        <strain evidence="2 4">12_S12</strain>
        <strain evidence="1 3">20_S20</strain>
    </source>
</reference>
<dbReference type="RefSeq" id="WP_126164845.1">
    <property type="nucleotide sequence ID" value="NZ_PELO01000155.1"/>
</dbReference>
<protein>
    <recommendedName>
        <fullName evidence="5">Lipoprotein</fullName>
    </recommendedName>
</protein>
<evidence type="ECO:0008006" key="5">
    <source>
        <dbReference type="Google" id="ProtNLM"/>
    </source>
</evidence>
<comment type="caution">
    <text evidence="1">The sequence shown here is derived from an EMBL/GenBank/DDBJ whole genome shotgun (WGS) entry which is preliminary data.</text>
</comment>
<gene>
    <name evidence="2" type="ORF">CSW25_07295</name>
    <name evidence="1" type="ORF">CSW33_04615</name>
</gene>
<dbReference type="EMBL" id="PEMD01000111">
    <property type="protein sequence ID" value="RTH33251.1"/>
    <property type="molecule type" value="Genomic_DNA"/>
</dbReference>
<sequence>MVRITRLWMGGLAILGLAGCGGGGTPQANLTLQVVDGANEGYVVASQVGNAAWTQVRVDFGTKSISIALGNSDRYGVAVRCLGNNQVYLIQATRSEVEGPKVVCSQTPFIPSSLNPPFTFRVDWSSAASSGDFLLVGNRYGTAFASASSNPQDLPLNSGRTGSQEFLARVLGASGPKAAQIVRGVNVQPGGSLDITLSSPLPPGNVTVNGVPPSWSSGSSVLFLSGGGDVVFTLSLPSNQYRPVSGFSQAAGDRYIAQVSASQGSRFLAGFKGATGGDISLNLPAPWSNPVTVTATAHPQVTGLNYAASDLKGYVIQLQGSGLTYWVVLSAGWLSGTSYQVPDLSAQLGYASYGQGQTVLVQVGAGVSANTAEEVLNFALGANLAGLTAQSEVYGAGVQGSYQVGGANLSLP</sequence>
<organism evidence="1 3">
    <name type="scientific">Thermus scotoductus</name>
    <dbReference type="NCBI Taxonomy" id="37636"/>
    <lineage>
        <taxon>Bacteria</taxon>
        <taxon>Thermotogati</taxon>
        <taxon>Deinococcota</taxon>
        <taxon>Deinococci</taxon>
        <taxon>Thermales</taxon>
        <taxon>Thermaceae</taxon>
        <taxon>Thermus</taxon>
    </lineage>
</organism>
<evidence type="ECO:0000313" key="1">
    <source>
        <dbReference type="EMBL" id="RTH33251.1"/>
    </source>
</evidence>
<keyword evidence="4" id="KW-1185">Reference proteome</keyword>
<evidence type="ECO:0000313" key="4">
    <source>
        <dbReference type="Proteomes" id="UP000287962"/>
    </source>
</evidence>
<dbReference type="AlphaFoldDB" id="A0A430SB09"/>
<dbReference type="Proteomes" id="UP000286928">
    <property type="component" value="Unassembled WGS sequence"/>
</dbReference>
<dbReference type="PROSITE" id="PS51257">
    <property type="entry name" value="PROKAR_LIPOPROTEIN"/>
    <property type="match status" value="1"/>
</dbReference>
<dbReference type="Proteomes" id="UP000287962">
    <property type="component" value="Unassembled WGS sequence"/>
</dbReference>
<reference evidence="2" key="1">
    <citation type="submission" date="2017-10" db="EMBL/GenBank/DDBJ databases">
        <authorList>
            <person name="Wilpiszeski R.L."/>
            <person name="Zhidan Z."/>
            <person name="House C.H."/>
        </authorList>
    </citation>
    <scope>NUCLEOTIDE SEQUENCE</scope>
    <source>
        <strain evidence="2">12_S12</strain>
    </source>
</reference>
<proteinExistence type="predicted"/>
<accession>A0A430SB09</accession>
<evidence type="ECO:0000313" key="2">
    <source>
        <dbReference type="EMBL" id="RTI06981.1"/>
    </source>
</evidence>
<evidence type="ECO:0000313" key="3">
    <source>
        <dbReference type="Proteomes" id="UP000286928"/>
    </source>
</evidence>
<dbReference type="EMBL" id="PEML01000222">
    <property type="protein sequence ID" value="RTI06981.1"/>
    <property type="molecule type" value="Genomic_DNA"/>
</dbReference>
<name>A0A430SB09_THESC</name>